<gene>
    <name evidence="1" type="ORF">MmiAt1_01980</name>
</gene>
<sequence length="76" mass="8740">MEMLPLTKRIIRGSCFDFLFIFRIETSFLFNVKEKRTPFLFLLFCGRGGSGLKSYEKGCLGLQVSFELGLFELGFV</sequence>
<protein>
    <submittedName>
        <fullName evidence="1">Uncharacterized protein</fullName>
    </submittedName>
</protein>
<proteinExistence type="predicted"/>
<dbReference type="RefSeq" id="WP_318785064.1">
    <property type="nucleotide sequence ID" value="NZ_JAWDKC010000007.1"/>
</dbReference>
<name>A0ABU3VNA6_9EURY</name>
<comment type="caution">
    <text evidence="1">The sequence shown here is derived from an EMBL/GenBank/DDBJ whole genome shotgun (WGS) entry which is preliminary data.</text>
</comment>
<dbReference type="EMBL" id="JAWDKC010000007">
    <property type="protein sequence ID" value="MDV0444666.1"/>
    <property type="molecule type" value="Genomic_DNA"/>
</dbReference>
<dbReference type="Proteomes" id="UP001272052">
    <property type="component" value="Unassembled WGS sequence"/>
</dbReference>
<keyword evidence="2" id="KW-1185">Reference proteome</keyword>
<accession>A0ABU3VNA6</accession>
<organism evidence="1 2">
    <name type="scientific">Methanimicrococcus hacksteinii</name>
    <dbReference type="NCBI Taxonomy" id="3028293"/>
    <lineage>
        <taxon>Archaea</taxon>
        <taxon>Methanobacteriati</taxon>
        <taxon>Methanobacteriota</taxon>
        <taxon>Stenosarchaea group</taxon>
        <taxon>Methanomicrobia</taxon>
        <taxon>Methanosarcinales</taxon>
        <taxon>Methanosarcinaceae</taxon>
        <taxon>Methanimicrococcus</taxon>
    </lineage>
</organism>
<reference evidence="1 2" key="1">
    <citation type="submission" date="2023-06" db="EMBL/GenBank/DDBJ databases">
        <title>Genome sequence of Methanimicrococcus sp. At1.</title>
        <authorList>
            <person name="Protasov E."/>
            <person name="Platt K."/>
            <person name="Poehlein A."/>
            <person name="Daniel R."/>
            <person name="Brune A."/>
        </authorList>
    </citation>
    <scope>NUCLEOTIDE SEQUENCE [LARGE SCALE GENOMIC DNA]</scope>
    <source>
        <strain evidence="1 2">At1</strain>
    </source>
</reference>
<evidence type="ECO:0000313" key="1">
    <source>
        <dbReference type="EMBL" id="MDV0444666.1"/>
    </source>
</evidence>
<evidence type="ECO:0000313" key="2">
    <source>
        <dbReference type="Proteomes" id="UP001272052"/>
    </source>
</evidence>